<evidence type="ECO:0000256" key="5">
    <source>
        <dbReference type="SAM" id="SignalP"/>
    </source>
</evidence>
<dbReference type="Pfam" id="PF00877">
    <property type="entry name" value="NLPC_P60"/>
    <property type="match status" value="1"/>
</dbReference>
<dbReference type="GO" id="GO:0008234">
    <property type="term" value="F:cysteine-type peptidase activity"/>
    <property type="evidence" value="ECO:0007669"/>
    <property type="project" value="UniProtKB-KW"/>
</dbReference>
<dbReference type="EMBL" id="FOFO01000001">
    <property type="protein sequence ID" value="SEP58368.1"/>
    <property type="molecule type" value="Genomic_DNA"/>
</dbReference>
<dbReference type="RefSeq" id="WP_090202594.1">
    <property type="nucleotide sequence ID" value="NZ_FOFO01000001.1"/>
</dbReference>
<keyword evidence="2" id="KW-0645">Protease</keyword>
<dbReference type="AlphaFoldDB" id="A0A1H8Z440"/>
<gene>
    <name evidence="7" type="ORF">SAMN05421693_101138</name>
</gene>
<feature type="domain" description="NlpC/P60" evidence="6">
    <location>
        <begin position="47"/>
        <end position="170"/>
    </location>
</feature>
<dbReference type="GO" id="GO:0006508">
    <property type="term" value="P:proteolysis"/>
    <property type="evidence" value="ECO:0007669"/>
    <property type="project" value="UniProtKB-KW"/>
</dbReference>
<dbReference type="InterPro" id="IPR051202">
    <property type="entry name" value="Peptidase_C40"/>
</dbReference>
<comment type="similarity">
    <text evidence="1">Belongs to the peptidase C40 family.</text>
</comment>
<sequence length="172" mass="18632">MGKIYLPMLMAILLAACSTAPPKPTTEITDTTDATDTTGTIDTTALDPLRSQVVFHALSMVGRPYRYGGTSPEEGFDCSGLVWFTHHHAGIPVPRTTATQSRGARPVTQGALTPGDLLFFRTTRPGPSHVSIYIGHGRFVHAPSSGRPVTTERLDHPYWGPRLLHAGHFYAP</sequence>
<feature type="chain" id="PRO_5011491805" evidence="5">
    <location>
        <begin position="21"/>
        <end position="172"/>
    </location>
</feature>
<name>A0A1H8Z440_9GAMM</name>
<keyword evidence="4" id="KW-0788">Thiol protease</keyword>
<dbReference type="PANTHER" id="PTHR47053">
    <property type="entry name" value="MUREIN DD-ENDOPEPTIDASE MEPH-RELATED"/>
    <property type="match status" value="1"/>
</dbReference>
<dbReference type="PANTHER" id="PTHR47053:SF1">
    <property type="entry name" value="MUREIN DD-ENDOPEPTIDASE MEPH-RELATED"/>
    <property type="match status" value="1"/>
</dbReference>
<evidence type="ECO:0000313" key="7">
    <source>
        <dbReference type="EMBL" id="SEP58368.1"/>
    </source>
</evidence>
<proteinExistence type="inferred from homology"/>
<accession>A0A1H8Z440</accession>
<dbReference type="STRING" id="867345.SAMN05421693_101138"/>
<evidence type="ECO:0000313" key="8">
    <source>
        <dbReference type="Proteomes" id="UP000199496"/>
    </source>
</evidence>
<organism evidence="7 8">
    <name type="scientific">Ectothiorhodospira magna</name>
    <dbReference type="NCBI Taxonomy" id="867345"/>
    <lineage>
        <taxon>Bacteria</taxon>
        <taxon>Pseudomonadati</taxon>
        <taxon>Pseudomonadota</taxon>
        <taxon>Gammaproteobacteria</taxon>
        <taxon>Chromatiales</taxon>
        <taxon>Ectothiorhodospiraceae</taxon>
        <taxon>Ectothiorhodospira</taxon>
    </lineage>
</organism>
<evidence type="ECO:0000259" key="6">
    <source>
        <dbReference type="PROSITE" id="PS51935"/>
    </source>
</evidence>
<dbReference type="OrthoDB" id="9807055at2"/>
<dbReference type="InterPro" id="IPR000064">
    <property type="entry name" value="NLP_P60_dom"/>
</dbReference>
<evidence type="ECO:0000256" key="3">
    <source>
        <dbReference type="ARBA" id="ARBA00022801"/>
    </source>
</evidence>
<keyword evidence="3 7" id="KW-0378">Hydrolase</keyword>
<keyword evidence="5" id="KW-0732">Signal</keyword>
<evidence type="ECO:0000256" key="2">
    <source>
        <dbReference type="ARBA" id="ARBA00022670"/>
    </source>
</evidence>
<dbReference type="Gene3D" id="3.90.1720.10">
    <property type="entry name" value="endopeptidase domain like (from Nostoc punctiforme)"/>
    <property type="match status" value="1"/>
</dbReference>
<dbReference type="InterPro" id="IPR038765">
    <property type="entry name" value="Papain-like_cys_pep_sf"/>
</dbReference>
<evidence type="ECO:0000256" key="1">
    <source>
        <dbReference type="ARBA" id="ARBA00007074"/>
    </source>
</evidence>
<feature type="signal peptide" evidence="5">
    <location>
        <begin position="1"/>
        <end position="20"/>
    </location>
</feature>
<reference evidence="7 8" key="1">
    <citation type="submission" date="2016-10" db="EMBL/GenBank/DDBJ databases">
        <authorList>
            <person name="de Groot N.N."/>
        </authorList>
    </citation>
    <scope>NUCLEOTIDE SEQUENCE [LARGE SCALE GENOMIC DNA]</scope>
    <source>
        <strain evidence="7 8">B7-7</strain>
    </source>
</reference>
<protein>
    <submittedName>
        <fullName evidence="7">Cell wall-associated hydrolase, NlpC family</fullName>
    </submittedName>
</protein>
<dbReference type="SUPFAM" id="SSF54001">
    <property type="entry name" value="Cysteine proteinases"/>
    <property type="match status" value="1"/>
</dbReference>
<dbReference type="PROSITE" id="PS51257">
    <property type="entry name" value="PROKAR_LIPOPROTEIN"/>
    <property type="match status" value="1"/>
</dbReference>
<dbReference type="Proteomes" id="UP000199496">
    <property type="component" value="Unassembled WGS sequence"/>
</dbReference>
<evidence type="ECO:0000256" key="4">
    <source>
        <dbReference type="ARBA" id="ARBA00022807"/>
    </source>
</evidence>
<dbReference type="PROSITE" id="PS51935">
    <property type="entry name" value="NLPC_P60"/>
    <property type="match status" value="1"/>
</dbReference>
<keyword evidence="8" id="KW-1185">Reference proteome</keyword>